<organism evidence="3 4">
    <name type="scientific">Coccomyxa subellipsoidea</name>
    <dbReference type="NCBI Taxonomy" id="248742"/>
    <lineage>
        <taxon>Eukaryota</taxon>
        <taxon>Viridiplantae</taxon>
        <taxon>Chlorophyta</taxon>
        <taxon>core chlorophytes</taxon>
        <taxon>Trebouxiophyceae</taxon>
        <taxon>Trebouxiophyceae incertae sedis</taxon>
        <taxon>Coccomyxaceae</taxon>
        <taxon>Coccomyxa</taxon>
    </lineage>
</organism>
<feature type="region of interest" description="Disordered" evidence="2">
    <location>
        <begin position="70"/>
        <end position="91"/>
    </location>
</feature>
<reference evidence="3 4" key="1">
    <citation type="journal article" date="2024" name="Nat. Commun.">
        <title>Phylogenomics reveals the evolutionary origins of lichenization in chlorophyte algae.</title>
        <authorList>
            <person name="Puginier C."/>
            <person name="Libourel C."/>
            <person name="Otte J."/>
            <person name="Skaloud P."/>
            <person name="Haon M."/>
            <person name="Grisel S."/>
            <person name="Petersen M."/>
            <person name="Berrin J.G."/>
            <person name="Delaux P.M."/>
            <person name="Dal Grande F."/>
            <person name="Keller J."/>
        </authorList>
    </citation>
    <scope>NUCLEOTIDE SEQUENCE [LARGE SCALE GENOMIC DNA]</scope>
    <source>
        <strain evidence="3 4">SAG 216-7</strain>
    </source>
</reference>
<keyword evidence="4" id="KW-1185">Reference proteome</keyword>
<evidence type="ECO:0000313" key="4">
    <source>
        <dbReference type="Proteomes" id="UP001491310"/>
    </source>
</evidence>
<evidence type="ECO:0000313" key="3">
    <source>
        <dbReference type="EMBL" id="KAK9902204.1"/>
    </source>
</evidence>
<protein>
    <submittedName>
        <fullName evidence="3">Uncharacterized protein</fullName>
    </submittedName>
</protein>
<evidence type="ECO:0000256" key="1">
    <source>
        <dbReference type="SAM" id="Coils"/>
    </source>
</evidence>
<keyword evidence="1" id="KW-0175">Coiled coil</keyword>
<sequence>MQHPRPKSATGLTITDSSTRARVEARDAVRLALENEKLREENAQLRELLDLVGPVDPARTVTPVRNIRFAPGPSAAAGGAAPSEAHYSGGGGSAVRAANGGDIRAEAAAAALIRGGGDKLGAEEISDLRAEAAAAALRHDDIMRCRVAQLERQVNRANAELQRRRALPAEAELALRQMTQRLGEALPEEDAPDDAWLGAVDRLTGLRDWGCGMLCRLRDLRCCTEQGIEAAGPEMVEKEQSVAWSVPYFIPGGTEFTTAAQPPMSVRGLCAGEGTLLADPEAVHALECQLALLAPDLAAAADTLRVLVLPNLAGLAPALVSAISVQMQSVLASTVSASAKLSGLACLLPMPMPDLADISRAPVHLQARLKDRAGQTLFADTAAGSHGAVIGPRAAEGARGTSLRGCGGGCDSAHESAGAAVVGAVHELGHGYSIWHCVSLRLACNLVWQRWKCRFDRQHRILVEHR</sequence>
<proteinExistence type="predicted"/>
<feature type="compositionally biased region" description="Low complexity" evidence="2">
    <location>
        <begin position="70"/>
        <end position="83"/>
    </location>
</feature>
<gene>
    <name evidence="3" type="ORF">WJX75_007719</name>
</gene>
<evidence type="ECO:0000256" key="2">
    <source>
        <dbReference type="SAM" id="MobiDB-lite"/>
    </source>
</evidence>
<name>A0ABR2YCN7_9CHLO</name>
<dbReference type="EMBL" id="JALJOT010000016">
    <property type="protein sequence ID" value="KAK9902204.1"/>
    <property type="molecule type" value="Genomic_DNA"/>
</dbReference>
<feature type="coiled-coil region" evidence="1">
    <location>
        <begin position="140"/>
        <end position="167"/>
    </location>
</feature>
<comment type="caution">
    <text evidence="3">The sequence shown here is derived from an EMBL/GenBank/DDBJ whole genome shotgun (WGS) entry which is preliminary data.</text>
</comment>
<dbReference type="Proteomes" id="UP001491310">
    <property type="component" value="Unassembled WGS sequence"/>
</dbReference>
<accession>A0ABR2YCN7</accession>